<dbReference type="GO" id="GO:0003677">
    <property type="term" value="F:DNA binding"/>
    <property type="evidence" value="ECO:0007669"/>
    <property type="project" value="UniProtKB-KW"/>
</dbReference>
<keyword evidence="7" id="KW-0067">ATP-binding</keyword>
<evidence type="ECO:0000256" key="8">
    <source>
        <dbReference type="ARBA" id="ARBA00023125"/>
    </source>
</evidence>
<evidence type="ECO:0000256" key="6">
    <source>
        <dbReference type="ARBA" id="ARBA00022839"/>
    </source>
</evidence>
<evidence type="ECO:0000256" key="9">
    <source>
        <dbReference type="ARBA" id="ARBA00023204"/>
    </source>
</evidence>
<dbReference type="Gene3D" id="3.90.320.10">
    <property type="match status" value="1"/>
</dbReference>
<accession>A0A9D0YTS7</accession>
<dbReference type="GO" id="GO:0006310">
    <property type="term" value="P:DNA recombination"/>
    <property type="evidence" value="ECO:0007669"/>
    <property type="project" value="TreeGrafter"/>
</dbReference>
<dbReference type="Gene3D" id="3.40.50.300">
    <property type="entry name" value="P-loop containing nucleotide triphosphate hydrolases"/>
    <property type="match status" value="4"/>
</dbReference>
<keyword evidence="3" id="KW-0227">DNA damage</keyword>
<name>A0A9D0YTS7_9FIRM</name>
<dbReference type="PANTHER" id="PTHR30591:SF1">
    <property type="entry name" value="RECBCD ENZYME SUBUNIT RECC"/>
    <property type="match status" value="1"/>
</dbReference>
<evidence type="ECO:0000256" key="5">
    <source>
        <dbReference type="ARBA" id="ARBA00022806"/>
    </source>
</evidence>
<keyword evidence="1" id="KW-0540">Nuclease</keyword>
<organism evidence="12 13">
    <name type="scientific">Candidatus Avichristensenella intestinipullorum</name>
    <dbReference type="NCBI Taxonomy" id="2840693"/>
    <lineage>
        <taxon>Bacteria</taxon>
        <taxon>Bacillati</taxon>
        <taxon>Bacillota</taxon>
        <taxon>Clostridia</taxon>
        <taxon>Candidatus Avichristensenella</taxon>
    </lineage>
</organism>
<dbReference type="Pfam" id="PF12705">
    <property type="entry name" value="PDDEXK_1"/>
    <property type="match status" value="1"/>
</dbReference>
<dbReference type="InterPro" id="IPR038726">
    <property type="entry name" value="PDDEXK_AddAB-type"/>
</dbReference>
<dbReference type="InterPro" id="IPR027417">
    <property type="entry name" value="P-loop_NTPase"/>
</dbReference>
<dbReference type="GO" id="GO:0004527">
    <property type="term" value="F:exonuclease activity"/>
    <property type="evidence" value="ECO:0007669"/>
    <property type="project" value="UniProtKB-KW"/>
</dbReference>
<keyword evidence="2" id="KW-0547">Nucleotide-binding</keyword>
<proteinExistence type="predicted"/>
<keyword evidence="5" id="KW-0347">Helicase</keyword>
<evidence type="ECO:0000256" key="4">
    <source>
        <dbReference type="ARBA" id="ARBA00022801"/>
    </source>
</evidence>
<dbReference type="InterPro" id="IPR049035">
    <property type="entry name" value="ADDB_N"/>
</dbReference>
<dbReference type="SUPFAM" id="SSF52540">
    <property type="entry name" value="P-loop containing nucleoside triphosphate hydrolases"/>
    <property type="match status" value="1"/>
</dbReference>
<evidence type="ECO:0000256" key="3">
    <source>
        <dbReference type="ARBA" id="ARBA00022763"/>
    </source>
</evidence>
<evidence type="ECO:0000259" key="10">
    <source>
        <dbReference type="Pfam" id="PF12705"/>
    </source>
</evidence>
<dbReference type="AlphaFoldDB" id="A0A9D0YTS7"/>
<reference evidence="12" key="2">
    <citation type="journal article" date="2021" name="PeerJ">
        <title>Extensive microbial diversity within the chicken gut microbiome revealed by metagenomics and culture.</title>
        <authorList>
            <person name="Gilroy R."/>
            <person name="Ravi A."/>
            <person name="Getino M."/>
            <person name="Pursley I."/>
            <person name="Horton D.L."/>
            <person name="Alikhan N.F."/>
            <person name="Baker D."/>
            <person name="Gharbi K."/>
            <person name="Hall N."/>
            <person name="Watson M."/>
            <person name="Adriaenssens E.M."/>
            <person name="Foster-Nyarko E."/>
            <person name="Jarju S."/>
            <person name="Secka A."/>
            <person name="Antonio M."/>
            <person name="Oren A."/>
            <person name="Chaudhuri R.R."/>
            <person name="La Ragione R."/>
            <person name="Hildebrand F."/>
            <person name="Pallen M.J."/>
        </authorList>
    </citation>
    <scope>NUCLEOTIDE SEQUENCE</scope>
    <source>
        <strain evidence="12">ChiHile30-977</strain>
    </source>
</reference>
<keyword evidence="8" id="KW-0238">DNA-binding</keyword>
<keyword evidence="4" id="KW-0378">Hydrolase</keyword>
<dbReference type="PANTHER" id="PTHR30591">
    <property type="entry name" value="RECBCD ENZYME SUBUNIT RECC"/>
    <property type="match status" value="1"/>
</dbReference>
<keyword evidence="6" id="KW-0269">Exonuclease</keyword>
<evidence type="ECO:0000256" key="7">
    <source>
        <dbReference type="ARBA" id="ARBA00022840"/>
    </source>
</evidence>
<sequence>MLTVLTGRGRTLWPCVLEEIGAAMAEGCRNILLLTPEQYTLQAELELVERLRLPGLLGLEVLSPSRLSQRVFALAGSPQRVRVDARGKAMMLTDVLRLSRRELGYYGGAAQRRGFADKLSACIADFKRAGLTPQAVREAAQTLDEGEALRGKLTDMALLYARYEERLAGAFVDGEDVQEALLARLEDSGLLQGARVWVYGFDLVSPQLLRQLVAMTRLADSVRLALTWEDAAARDAVAFAPARATLARLGRRFDAEGLLWAQRRVGGAAHPGREIAWLERELFSVPARPFSGEVQAVTLWAASNPYDEAMRAAAAMLAFARKGVRFDQMAVALGDAEGYAGALETAFTRCGIPFHLNRRRPALAHPLLRALMAALRCVTRSWRAEDALGWLKSGLCGLTVEEAERMENCALERGLRGAKWRRPLSDPVLEDVRRRFVGPLEALQSALHDARDATDSLSAVYALLEAVDAYGTLCDWEARLRAQGMPAEAAACAQAWRLLLETLDQMHALMRGARVPMAGLAQMLEAGLASAELGALPPSPGVTQVGQMGHMKLGEGLRVLFVLGMQDGAMRQADDALLTDAEASRAEDALGEGALGLYGDALSALMQMHLLDTLCAPSDRLFVSYALTGADGGPQRPAAWLNALRRVFPEMPERGGADRDMWFAPGAALDALGPTLRRQARRGVLTLDTARAAAWLAHAPQTRAQAQAVLRALEAPSGELWLEPSMARALYAHTRTSVSRLEDFARCPYRHFIDYGLRPVERREFTVERRDLGTFYHRAIEGFAREAAACPDWPHITRAQSDEMMDRVLAPLRAEWENAPLGDNAMLRAAGDAFCRVARRAAWTYADQMRQSGFRTGATEARFGPGEALPPIALRLSGEERCWVEGRIDRIDFFSEGGERWLRVVDYKSGKASLDPSRVYGGLQLQLLLYLSAALAAYPDSQPAGAFYARFDDPLVATESRDAEEVEKQISRELRLNGLVVRDARVIRAMGGMERYLKKDGGLSGQAGAATREEMAGLMRHARRLSERMARRIAQGDIGIRPAQLKRWRACQWCAYQAVCGFDASRPECRPRLLEPLSKEELLERARQTQKE</sequence>
<evidence type="ECO:0000256" key="1">
    <source>
        <dbReference type="ARBA" id="ARBA00022722"/>
    </source>
</evidence>
<feature type="domain" description="PD-(D/E)XK endonuclease-like" evidence="10">
    <location>
        <begin position="736"/>
        <end position="1060"/>
    </location>
</feature>
<evidence type="ECO:0000259" key="11">
    <source>
        <dbReference type="Pfam" id="PF21445"/>
    </source>
</evidence>
<evidence type="ECO:0000313" key="13">
    <source>
        <dbReference type="Proteomes" id="UP000886819"/>
    </source>
</evidence>
<dbReference type="InterPro" id="IPR011604">
    <property type="entry name" value="PDDEXK-like_dom_sf"/>
</dbReference>
<gene>
    <name evidence="12" type="ORF">IAA66_00965</name>
</gene>
<evidence type="ECO:0000313" key="12">
    <source>
        <dbReference type="EMBL" id="HIQ62141.1"/>
    </source>
</evidence>
<comment type="caution">
    <text evidence="12">The sequence shown here is derived from an EMBL/GenBank/DDBJ whole genome shotgun (WGS) entry which is preliminary data.</text>
</comment>
<reference evidence="12" key="1">
    <citation type="submission" date="2020-10" db="EMBL/GenBank/DDBJ databases">
        <authorList>
            <person name="Gilroy R."/>
        </authorList>
    </citation>
    <scope>NUCLEOTIDE SEQUENCE</scope>
    <source>
        <strain evidence="12">ChiHile30-977</strain>
    </source>
</reference>
<evidence type="ECO:0000256" key="2">
    <source>
        <dbReference type="ARBA" id="ARBA00022741"/>
    </source>
</evidence>
<dbReference type="GO" id="GO:0005524">
    <property type="term" value="F:ATP binding"/>
    <property type="evidence" value="ECO:0007669"/>
    <property type="project" value="UniProtKB-KW"/>
</dbReference>
<keyword evidence="9" id="KW-0234">DNA repair</keyword>
<dbReference type="Pfam" id="PF21445">
    <property type="entry name" value="ADDB_N"/>
    <property type="match status" value="1"/>
</dbReference>
<dbReference type="Proteomes" id="UP000886819">
    <property type="component" value="Unassembled WGS sequence"/>
</dbReference>
<protein>
    <submittedName>
        <fullName evidence="12">PD-(D/E)XK nuclease family protein</fullName>
    </submittedName>
</protein>
<dbReference type="EMBL" id="DVFI01000012">
    <property type="protein sequence ID" value="HIQ62141.1"/>
    <property type="molecule type" value="Genomic_DNA"/>
</dbReference>
<dbReference type="GO" id="GO:0006281">
    <property type="term" value="P:DNA repair"/>
    <property type="evidence" value="ECO:0007669"/>
    <property type="project" value="UniProtKB-KW"/>
</dbReference>
<dbReference type="GO" id="GO:0004386">
    <property type="term" value="F:helicase activity"/>
    <property type="evidence" value="ECO:0007669"/>
    <property type="project" value="UniProtKB-KW"/>
</dbReference>
<feature type="domain" description="ATP-dependent helicase/deoxyribonuclease subunit B N-terminal" evidence="11">
    <location>
        <begin position="15"/>
        <end position="262"/>
    </location>
</feature>